<feature type="non-terminal residue" evidence="2">
    <location>
        <position position="1"/>
    </location>
</feature>
<feature type="non-terminal residue" evidence="2">
    <location>
        <position position="155"/>
    </location>
</feature>
<dbReference type="Proteomes" id="UP000077266">
    <property type="component" value="Unassembled WGS sequence"/>
</dbReference>
<gene>
    <name evidence="2" type="ORF">EXIGLDRAFT_841953</name>
</gene>
<dbReference type="EMBL" id="KV426212">
    <property type="protein sequence ID" value="KZV84743.1"/>
    <property type="molecule type" value="Genomic_DNA"/>
</dbReference>
<organism evidence="2 3">
    <name type="scientific">Exidia glandulosa HHB12029</name>
    <dbReference type="NCBI Taxonomy" id="1314781"/>
    <lineage>
        <taxon>Eukaryota</taxon>
        <taxon>Fungi</taxon>
        <taxon>Dikarya</taxon>
        <taxon>Basidiomycota</taxon>
        <taxon>Agaricomycotina</taxon>
        <taxon>Agaricomycetes</taxon>
        <taxon>Auriculariales</taxon>
        <taxon>Exidiaceae</taxon>
        <taxon>Exidia</taxon>
    </lineage>
</organism>
<dbReference type="InParanoid" id="A0A165DK62"/>
<evidence type="ECO:0000313" key="3">
    <source>
        <dbReference type="Proteomes" id="UP000077266"/>
    </source>
</evidence>
<keyword evidence="3" id="KW-1185">Reference proteome</keyword>
<sequence>CPRPPRSFQPTAPLAARAVAFRPRRLRCRARARCPARSAPLPPTPASPAAHATVCSTPARPVLILDQKIPTRRLAARHVVSRPCRVCARVRAAGIARSALPATRSRAARSARNRVRRARASRINFGIRNSHDPPCRPTRPVRRVPGRCPVRPHSF</sequence>
<accession>A0A165DK62</accession>
<evidence type="ECO:0000256" key="1">
    <source>
        <dbReference type="SAM" id="MobiDB-lite"/>
    </source>
</evidence>
<feature type="compositionally biased region" description="Low complexity" evidence="1">
    <location>
        <begin position="146"/>
        <end position="155"/>
    </location>
</feature>
<name>A0A165DK62_EXIGL</name>
<reference evidence="2 3" key="1">
    <citation type="journal article" date="2016" name="Mol. Biol. Evol.">
        <title>Comparative Genomics of Early-Diverging Mushroom-Forming Fungi Provides Insights into the Origins of Lignocellulose Decay Capabilities.</title>
        <authorList>
            <person name="Nagy L.G."/>
            <person name="Riley R."/>
            <person name="Tritt A."/>
            <person name="Adam C."/>
            <person name="Daum C."/>
            <person name="Floudas D."/>
            <person name="Sun H."/>
            <person name="Yadav J.S."/>
            <person name="Pangilinan J."/>
            <person name="Larsson K.H."/>
            <person name="Matsuura K."/>
            <person name="Barry K."/>
            <person name="Labutti K."/>
            <person name="Kuo R."/>
            <person name="Ohm R.A."/>
            <person name="Bhattacharya S.S."/>
            <person name="Shirouzu T."/>
            <person name="Yoshinaga Y."/>
            <person name="Martin F.M."/>
            <person name="Grigoriev I.V."/>
            <person name="Hibbett D.S."/>
        </authorList>
    </citation>
    <scope>NUCLEOTIDE SEQUENCE [LARGE SCALE GENOMIC DNA]</scope>
    <source>
        <strain evidence="2 3">HHB12029</strain>
    </source>
</reference>
<dbReference type="AlphaFoldDB" id="A0A165DK62"/>
<evidence type="ECO:0000313" key="2">
    <source>
        <dbReference type="EMBL" id="KZV84743.1"/>
    </source>
</evidence>
<proteinExistence type="predicted"/>
<protein>
    <submittedName>
        <fullName evidence="2">Uncharacterized protein</fullName>
    </submittedName>
</protein>
<feature type="region of interest" description="Disordered" evidence="1">
    <location>
        <begin position="126"/>
        <end position="155"/>
    </location>
</feature>